<dbReference type="GO" id="GO:0015293">
    <property type="term" value="F:symporter activity"/>
    <property type="evidence" value="ECO:0007669"/>
    <property type="project" value="InterPro"/>
</dbReference>
<comment type="caution">
    <text evidence="2">The sequence shown here is derived from an EMBL/GenBank/DDBJ whole genome shotgun (WGS) entry which is preliminary data.</text>
</comment>
<dbReference type="GO" id="GO:0008643">
    <property type="term" value="P:carbohydrate transport"/>
    <property type="evidence" value="ECO:0007669"/>
    <property type="project" value="InterPro"/>
</dbReference>
<dbReference type="PANTHER" id="PTHR11328">
    <property type="entry name" value="MAJOR FACILITATOR SUPERFAMILY DOMAIN-CONTAINING PROTEIN"/>
    <property type="match status" value="1"/>
</dbReference>
<feature type="transmembrane region" description="Helical" evidence="1">
    <location>
        <begin position="52"/>
        <end position="76"/>
    </location>
</feature>
<feature type="transmembrane region" description="Helical" evidence="1">
    <location>
        <begin position="129"/>
        <end position="149"/>
    </location>
</feature>
<accession>A0A0F9N4Y9</accession>
<gene>
    <name evidence="2" type="ORF">LCGC14_1010240</name>
</gene>
<proteinExistence type="predicted"/>
<keyword evidence="1" id="KW-0812">Transmembrane</keyword>
<dbReference type="GO" id="GO:0005886">
    <property type="term" value="C:plasma membrane"/>
    <property type="evidence" value="ECO:0007669"/>
    <property type="project" value="TreeGrafter"/>
</dbReference>
<dbReference type="InterPro" id="IPR036259">
    <property type="entry name" value="MFS_trans_sf"/>
</dbReference>
<dbReference type="Gene3D" id="1.20.1250.20">
    <property type="entry name" value="MFS general substrate transporter like domains"/>
    <property type="match status" value="2"/>
</dbReference>
<feature type="transmembrane region" description="Helical" evidence="1">
    <location>
        <begin position="198"/>
        <end position="220"/>
    </location>
</feature>
<feature type="transmembrane region" description="Helical" evidence="1">
    <location>
        <begin position="432"/>
        <end position="453"/>
    </location>
</feature>
<evidence type="ECO:0000256" key="1">
    <source>
        <dbReference type="SAM" id="Phobius"/>
    </source>
</evidence>
<feature type="transmembrane region" description="Helical" evidence="1">
    <location>
        <begin position="395"/>
        <end position="420"/>
    </location>
</feature>
<sequence length="472" mass="53633">MNLSTEIQKSDELNDVSTIKMISFSTGYFLNIFLMVAFNSYVWTLYEGELGLISIISLWPIYMAIANLIYTILSMFTNPLLGYLTDKPLKWTKKRGFHTPWIVIGAIPTIIFFFLLFTPPKVAGVESVIPILVYYIIVVFLFDTFYSLLQIHTFGAFGAHFRGDKARRKAGLSTQIFTFIANFLVIALWSQIVVTESPISFTIAAAISVVILLISLVIFYPGSKESEEIKERFIVGYQNAEKVPFFKTMKIAIKQKNFMLVLCTYILFMIAMGLQSMNSFYFVDDVLQAPQGIRTIQSTIMLGSSLLTMPIWLRVAKKIGHSATYTLGLITFGFTVLFNLFITNVFQFYVLAIFRGTTIAMFLIMLSPIFADCYDEIAVKTKKHQQATLLGVRNSFVKISITIQSLIIAFIHIITAYNPINPSSNALFGLRLIQGFFPFLFCIIGALIFYKWFDLKGRKKQIVMQKLKEMGL</sequence>
<protein>
    <recommendedName>
        <fullName evidence="3">Major facilitator superfamily (MFS) profile domain-containing protein</fullName>
    </recommendedName>
</protein>
<feature type="transmembrane region" description="Helical" evidence="1">
    <location>
        <begin position="97"/>
        <end position="117"/>
    </location>
</feature>
<reference evidence="2" key="1">
    <citation type="journal article" date="2015" name="Nature">
        <title>Complex archaea that bridge the gap between prokaryotes and eukaryotes.</title>
        <authorList>
            <person name="Spang A."/>
            <person name="Saw J.H."/>
            <person name="Jorgensen S.L."/>
            <person name="Zaremba-Niedzwiedzka K."/>
            <person name="Martijn J."/>
            <person name="Lind A.E."/>
            <person name="van Eijk R."/>
            <person name="Schleper C."/>
            <person name="Guy L."/>
            <person name="Ettema T.J."/>
        </authorList>
    </citation>
    <scope>NUCLEOTIDE SEQUENCE</scope>
</reference>
<feature type="transmembrane region" description="Helical" evidence="1">
    <location>
        <begin position="325"/>
        <end position="342"/>
    </location>
</feature>
<dbReference type="Pfam" id="PF13347">
    <property type="entry name" value="MFS_2"/>
    <property type="match status" value="1"/>
</dbReference>
<dbReference type="InterPro" id="IPR039672">
    <property type="entry name" value="MFS_2"/>
</dbReference>
<organism evidence="2">
    <name type="scientific">marine sediment metagenome</name>
    <dbReference type="NCBI Taxonomy" id="412755"/>
    <lineage>
        <taxon>unclassified sequences</taxon>
        <taxon>metagenomes</taxon>
        <taxon>ecological metagenomes</taxon>
    </lineage>
</organism>
<dbReference type="EMBL" id="LAZR01003964">
    <property type="protein sequence ID" value="KKN13054.1"/>
    <property type="molecule type" value="Genomic_DNA"/>
</dbReference>
<evidence type="ECO:0000313" key="2">
    <source>
        <dbReference type="EMBL" id="KKN13054.1"/>
    </source>
</evidence>
<name>A0A0F9N4Y9_9ZZZZ</name>
<dbReference type="AlphaFoldDB" id="A0A0F9N4Y9"/>
<feature type="transmembrane region" description="Helical" evidence="1">
    <location>
        <begin position="170"/>
        <end position="192"/>
    </location>
</feature>
<keyword evidence="1" id="KW-0472">Membrane</keyword>
<dbReference type="PANTHER" id="PTHR11328:SF24">
    <property type="entry name" value="MAJOR FACILITATOR SUPERFAMILY (MFS) PROFILE DOMAIN-CONTAINING PROTEIN"/>
    <property type="match status" value="1"/>
</dbReference>
<feature type="transmembrane region" description="Helical" evidence="1">
    <location>
        <begin position="28"/>
        <end position="46"/>
    </location>
</feature>
<dbReference type="SUPFAM" id="SSF103473">
    <property type="entry name" value="MFS general substrate transporter"/>
    <property type="match status" value="1"/>
</dbReference>
<keyword evidence="1" id="KW-1133">Transmembrane helix</keyword>
<feature type="transmembrane region" description="Helical" evidence="1">
    <location>
        <begin position="348"/>
        <end position="374"/>
    </location>
</feature>
<feature type="transmembrane region" description="Helical" evidence="1">
    <location>
        <begin position="295"/>
        <end position="313"/>
    </location>
</feature>
<feature type="transmembrane region" description="Helical" evidence="1">
    <location>
        <begin position="257"/>
        <end position="275"/>
    </location>
</feature>
<evidence type="ECO:0008006" key="3">
    <source>
        <dbReference type="Google" id="ProtNLM"/>
    </source>
</evidence>